<name>A0A717D6A0_SALTI</name>
<dbReference type="EMBL" id="DAAPIX010000044">
    <property type="protein sequence ID" value="HAD6360828.1"/>
    <property type="molecule type" value="Genomic_DNA"/>
</dbReference>
<dbReference type="GO" id="GO:0003697">
    <property type="term" value="F:single-stranded DNA binding"/>
    <property type="evidence" value="ECO:0007669"/>
    <property type="project" value="InterPro"/>
</dbReference>
<evidence type="ECO:0000313" key="5">
    <source>
        <dbReference type="EMBL" id="HAD6360828.1"/>
    </source>
</evidence>
<evidence type="ECO:0000256" key="1">
    <source>
        <dbReference type="ARBA" id="ARBA00022705"/>
    </source>
</evidence>
<dbReference type="AlphaFoldDB" id="A0A717D6A0"/>
<dbReference type="EMBL" id="DAAPJP010000045">
    <property type="protein sequence ID" value="HAD6445992.1"/>
    <property type="molecule type" value="Genomic_DNA"/>
</dbReference>
<dbReference type="GO" id="GO:0006260">
    <property type="term" value="P:DNA replication"/>
    <property type="evidence" value="ECO:0007669"/>
    <property type="project" value="UniProtKB-KW"/>
</dbReference>
<dbReference type="EMBL" id="DAAPJD010000046">
    <property type="protein sequence ID" value="HAD6432466.1"/>
    <property type="molecule type" value="Genomic_DNA"/>
</dbReference>
<evidence type="ECO:0000313" key="11">
    <source>
        <dbReference type="EMBL" id="HAD6459527.1"/>
    </source>
</evidence>
<evidence type="ECO:0000256" key="3">
    <source>
        <dbReference type="ARBA" id="ARBA00030596"/>
    </source>
</evidence>
<reference evidence="4" key="2">
    <citation type="submission" date="2019-01" db="EMBL/GenBank/DDBJ databases">
        <authorList>
            <consortium name="NCBI Pathogen Detection Project"/>
        </authorList>
    </citation>
    <scope>NUCLEOTIDE SEQUENCE</scope>
    <source>
        <strain evidence="4">CT18</strain>
    </source>
</reference>
<dbReference type="SUPFAM" id="SSF50249">
    <property type="entry name" value="Nucleic acid-binding proteins"/>
    <property type="match status" value="1"/>
</dbReference>
<protein>
    <recommendedName>
        <fullName evidence="3">Single-stranded DNA-binding protein</fullName>
    </recommendedName>
</protein>
<gene>
    <name evidence="7" type="ORF">G1W25_23680</name>
    <name evidence="5" type="ORF">G1W28_23680</name>
    <name evidence="4" type="ORF">G1W29_23685</name>
    <name evidence="8" type="ORF">G1W30_24670</name>
    <name evidence="12" type="ORF">G1W31_23680</name>
    <name evidence="6" type="ORF">G1W36_23690</name>
    <name evidence="11" type="ORF">G1W45_23665</name>
    <name evidence="10" type="ORF">G1W48_23670</name>
    <name evidence="9" type="ORF">G1W49_23685</name>
</gene>
<keyword evidence="1" id="KW-0235">DNA replication</keyword>
<dbReference type="Gene3D" id="2.40.50.140">
    <property type="entry name" value="Nucleic acid-binding proteins"/>
    <property type="match status" value="1"/>
</dbReference>
<evidence type="ECO:0000313" key="12">
    <source>
        <dbReference type="EMBL" id="HAD6468373.1"/>
    </source>
</evidence>
<dbReference type="EMBL" id="DAAPJK010000051">
    <property type="protein sequence ID" value="HAD6437091.1"/>
    <property type="molecule type" value="Genomic_DNA"/>
</dbReference>
<evidence type="ECO:0000256" key="2">
    <source>
        <dbReference type="ARBA" id="ARBA00023125"/>
    </source>
</evidence>
<dbReference type="EMBL" id="DAAPHD010000044">
    <property type="protein sequence ID" value="HAD5822861.1"/>
    <property type="molecule type" value="Genomic_DNA"/>
</dbReference>
<comment type="caution">
    <text evidence="4">The sequence shown here is derived from an EMBL/GenBank/DDBJ whole genome shotgun (WGS) entry which is preliminary data.</text>
</comment>
<evidence type="ECO:0000313" key="6">
    <source>
        <dbReference type="EMBL" id="HAD6414747.1"/>
    </source>
</evidence>
<evidence type="ECO:0000313" key="7">
    <source>
        <dbReference type="EMBL" id="HAD6432466.1"/>
    </source>
</evidence>
<dbReference type="EMBL" id="DAAPJR010000046">
    <property type="protein sequence ID" value="HAD6414747.1"/>
    <property type="molecule type" value="Genomic_DNA"/>
</dbReference>
<organism evidence="4">
    <name type="scientific">Salmonella enterica subsp. enterica serovar Typhi str. CT18</name>
    <dbReference type="NCBI Taxonomy" id="220341"/>
    <lineage>
        <taxon>Bacteria</taxon>
        <taxon>Pseudomonadati</taxon>
        <taxon>Pseudomonadota</taxon>
        <taxon>Gammaproteobacteria</taxon>
        <taxon>Enterobacterales</taxon>
        <taxon>Enterobacteriaceae</taxon>
        <taxon>Salmonella</taxon>
    </lineage>
</organism>
<dbReference type="EMBL" id="DAAPJF010000045">
    <property type="protein sequence ID" value="HAD6468373.1"/>
    <property type="molecule type" value="Genomic_DNA"/>
</dbReference>
<reference evidence="4" key="1">
    <citation type="journal article" date="2018" name="Genome Biol.">
        <title>SKESA: strategic k-mer extension for scrupulous assemblies.</title>
        <authorList>
            <person name="Souvorov A."/>
            <person name="Agarwala R."/>
            <person name="Lipman D.J."/>
        </authorList>
    </citation>
    <scope>NUCLEOTIDE SEQUENCE</scope>
    <source>
        <strain evidence="4">CT18</strain>
    </source>
</reference>
<dbReference type="EMBL" id="DAAPJO010000044">
    <property type="protein sequence ID" value="HAD6441564.1"/>
    <property type="molecule type" value="Genomic_DNA"/>
</dbReference>
<evidence type="ECO:0000313" key="8">
    <source>
        <dbReference type="EMBL" id="HAD6437091.1"/>
    </source>
</evidence>
<evidence type="ECO:0000313" key="9">
    <source>
        <dbReference type="EMBL" id="HAD6441564.1"/>
    </source>
</evidence>
<sequence length="89" mass="9906">MIKIEIKPSQVAIDSRSGISKKSGNPYTLNEQMGYAWLGGDYPELIKINLEDGQPPYAAGFYSLSLKSFRVGDFNRLQIARVDLIPADK</sequence>
<evidence type="ECO:0000313" key="10">
    <source>
        <dbReference type="EMBL" id="HAD6445992.1"/>
    </source>
</evidence>
<dbReference type="Pfam" id="PF02303">
    <property type="entry name" value="Phage_DNA_bind"/>
    <property type="match status" value="1"/>
</dbReference>
<proteinExistence type="predicted"/>
<dbReference type="InterPro" id="IPR012340">
    <property type="entry name" value="NA-bd_OB-fold"/>
</dbReference>
<evidence type="ECO:0000313" key="4">
    <source>
        <dbReference type="EMBL" id="HAD5822861.1"/>
    </source>
</evidence>
<accession>A0A717D6A0</accession>
<keyword evidence="2 4" id="KW-0238">DNA-binding</keyword>
<dbReference type="InterPro" id="IPR003512">
    <property type="entry name" value="Phage_M13_G5P_DNA-bd"/>
</dbReference>
<dbReference type="EMBL" id="DAAPJJ010000046">
    <property type="protein sequence ID" value="HAD6459527.1"/>
    <property type="molecule type" value="Genomic_DNA"/>
</dbReference>